<accession>A0ABN3JV24</accession>
<evidence type="ECO:0000256" key="7">
    <source>
        <dbReference type="ARBA" id="ARBA00022679"/>
    </source>
</evidence>
<protein>
    <recommendedName>
        <fullName evidence="5">dolichyl-phosphate beta-glucosyltransferase</fullName>
        <ecNumber evidence="5">2.4.1.117</ecNumber>
    </recommendedName>
</protein>
<gene>
    <name evidence="18" type="ORF">GCM10010191_65140</name>
</gene>
<dbReference type="Gene3D" id="3.90.550.10">
    <property type="entry name" value="Spore Coat Polysaccharide Biosynthesis Protein SpsA, Chain A"/>
    <property type="match status" value="1"/>
</dbReference>
<feature type="domain" description="Glycosyltransferase 2-like" evidence="16">
    <location>
        <begin position="31"/>
        <end position="196"/>
    </location>
</feature>
<proteinExistence type="inferred from homology"/>
<dbReference type="Pfam" id="PF04138">
    <property type="entry name" value="GtrA_DPMS_TM"/>
    <property type="match status" value="1"/>
</dbReference>
<name>A0ABN3JV24_9ACTN</name>
<feature type="region of interest" description="Disordered" evidence="14">
    <location>
        <begin position="1"/>
        <end position="25"/>
    </location>
</feature>
<keyword evidence="11 15" id="KW-1133">Transmembrane helix</keyword>
<dbReference type="EC" id="2.4.1.117" evidence="5"/>
<evidence type="ECO:0000256" key="6">
    <source>
        <dbReference type="ARBA" id="ARBA00022676"/>
    </source>
</evidence>
<keyword evidence="10" id="KW-0735">Signal-anchor</keyword>
<dbReference type="InterPro" id="IPR029044">
    <property type="entry name" value="Nucleotide-diphossugar_trans"/>
</dbReference>
<comment type="caution">
    <text evidence="18">The sequence shown here is derived from an EMBL/GenBank/DDBJ whole genome shotgun (WGS) entry which is preliminary data.</text>
</comment>
<keyword evidence="19" id="KW-1185">Reference proteome</keyword>
<dbReference type="InterPro" id="IPR001173">
    <property type="entry name" value="Glyco_trans_2-like"/>
</dbReference>
<keyword evidence="8 15" id="KW-0812">Transmembrane</keyword>
<keyword evidence="12 15" id="KW-0472">Membrane</keyword>
<dbReference type="PANTHER" id="PTHR10859:SF91">
    <property type="entry name" value="DOLICHYL-PHOSPHATE BETA-GLUCOSYLTRANSFERASE"/>
    <property type="match status" value="1"/>
</dbReference>
<evidence type="ECO:0000256" key="4">
    <source>
        <dbReference type="ARBA" id="ARBA00006739"/>
    </source>
</evidence>
<evidence type="ECO:0000256" key="2">
    <source>
        <dbReference type="ARBA" id="ARBA00004389"/>
    </source>
</evidence>
<feature type="domain" description="GtrA/DPMS transmembrane" evidence="17">
    <location>
        <begin position="286"/>
        <end position="403"/>
    </location>
</feature>
<organism evidence="18 19">
    <name type="scientific">Actinomadura vinacea</name>
    <dbReference type="NCBI Taxonomy" id="115336"/>
    <lineage>
        <taxon>Bacteria</taxon>
        <taxon>Bacillati</taxon>
        <taxon>Actinomycetota</taxon>
        <taxon>Actinomycetes</taxon>
        <taxon>Streptosporangiales</taxon>
        <taxon>Thermomonosporaceae</taxon>
        <taxon>Actinomadura</taxon>
    </lineage>
</organism>
<evidence type="ECO:0000313" key="19">
    <source>
        <dbReference type="Proteomes" id="UP001501231"/>
    </source>
</evidence>
<dbReference type="InterPro" id="IPR035518">
    <property type="entry name" value="DPG_synthase"/>
</dbReference>
<keyword evidence="6" id="KW-0328">Glycosyltransferase</keyword>
<feature type="transmembrane region" description="Helical" evidence="15">
    <location>
        <begin position="349"/>
        <end position="368"/>
    </location>
</feature>
<evidence type="ECO:0000256" key="15">
    <source>
        <dbReference type="SAM" id="Phobius"/>
    </source>
</evidence>
<evidence type="ECO:0000259" key="17">
    <source>
        <dbReference type="Pfam" id="PF04138"/>
    </source>
</evidence>
<reference evidence="18 19" key="1">
    <citation type="journal article" date="2019" name="Int. J. Syst. Evol. Microbiol.">
        <title>The Global Catalogue of Microorganisms (GCM) 10K type strain sequencing project: providing services to taxonomists for standard genome sequencing and annotation.</title>
        <authorList>
            <consortium name="The Broad Institute Genomics Platform"/>
            <consortium name="The Broad Institute Genome Sequencing Center for Infectious Disease"/>
            <person name="Wu L."/>
            <person name="Ma J."/>
        </authorList>
    </citation>
    <scope>NUCLEOTIDE SEQUENCE [LARGE SCALE GENOMIC DNA]</scope>
    <source>
        <strain evidence="18 19">JCM 3325</strain>
    </source>
</reference>
<dbReference type="EMBL" id="BAAARW010000024">
    <property type="protein sequence ID" value="GAA2440384.1"/>
    <property type="molecule type" value="Genomic_DNA"/>
</dbReference>
<evidence type="ECO:0000256" key="12">
    <source>
        <dbReference type="ARBA" id="ARBA00023136"/>
    </source>
</evidence>
<comment type="catalytic activity">
    <reaction evidence="13">
        <text>a di-trans,poly-cis-dolichyl phosphate + UDP-alpha-D-glucose = a di-trans,poly-cis-dolichyl beta-D-glucosyl phosphate + UDP</text>
        <dbReference type="Rhea" id="RHEA:15401"/>
        <dbReference type="Rhea" id="RHEA-COMP:19498"/>
        <dbReference type="Rhea" id="RHEA-COMP:19502"/>
        <dbReference type="ChEBI" id="CHEBI:57525"/>
        <dbReference type="ChEBI" id="CHEBI:57683"/>
        <dbReference type="ChEBI" id="CHEBI:58223"/>
        <dbReference type="ChEBI" id="CHEBI:58885"/>
        <dbReference type="EC" id="2.4.1.117"/>
    </reaction>
    <physiologicalReaction direction="left-to-right" evidence="13">
        <dbReference type="Rhea" id="RHEA:15402"/>
    </physiologicalReaction>
</comment>
<keyword evidence="7" id="KW-0808">Transferase</keyword>
<sequence length="437" mass="47710">MSQVVTDPAATAGAQPDRPDDGAGRGRLVEVVVPVYNEERVLEASVRRLHDYLDATFPYSFRITIADNASTDATWWIAGELEAGLPHVRAVRLELKGRGRALRHVWSHSDADVVAYMDVDLSTDLDAFLPLVAPLISGHSDLAIGSRLSRGSAVVRGPKREFVSRCYNLLLHTALAARFSDAQCGFKAARTEIVQALLPVVEDEAWFFDTELLLLAERNGLRIHEVPVDWVDDPDSRVDVLRTALDDLKGMARVGRRMLTGAFRAPVGGRPRPQLPAGMARQLPSFAIIGVFSTLAQLVLFVLLRTVMGPLWANAVSLVITTVGNTAANRRFTFGVTGPEGAFRQQLEGGLAFLLGLALSTGGLAVLHATVPGAARPVEVAALVTANGVATLVRFLLMRAWIFHPRRLGRRARRPREVKKAQHAQDVNQDVNKEQVR</sequence>
<dbReference type="Pfam" id="PF00535">
    <property type="entry name" value="Glycos_transf_2"/>
    <property type="match status" value="1"/>
</dbReference>
<feature type="transmembrane region" description="Helical" evidence="15">
    <location>
        <begin position="283"/>
        <end position="304"/>
    </location>
</feature>
<dbReference type="CDD" id="cd04188">
    <property type="entry name" value="DPG_synthase"/>
    <property type="match status" value="1"/>
</dbReference>
<evidence type="ECO:0000256" key="11">
    <source>
        <dbReference type="ARBA" id="ARBA00022989"/>
    </source>
</evidence>
<evidence type="ECO:0000256" key="9">
    <source>
        <dbReference type="ARBA" id="ARBA00022824"/>
    </source>
</evidence>
<feature type="transmembrane region" description="Helical" evidence="15">
    <location>
        <begin position="380"/>
        <end position="403"/>
    </location>
</feature>
<evidence type="ECO:0000256" key="8">
    <source>
        <dbReference type="ARBA" id="ARBA00022692"/>
    </source>
</evidence>
<comment type="similarity">
    <text evidence="4">Belongs to the glycosyltransferase 2 family.</text>
</comment>
<dbReference type="RefSeq" id="WP_344594174.1">
    <property type="nucleotide sequence ID" value="NZ_BAAARW010000024.1"/>
</dbReference>
<dbReference type="Proteomes" id="UP001501231">
    <property type="component" value="Unassembled WGS sequence"/>
</dbReference>
<evidence type="ECO:0000256" key="5">
    <source>
        <dbReference type="ARBA" id="ARBA00012583"/>
    </source>
</evidence>
<dbReference type="PANTHER" id="PTHR10859">
    <property type="entry name" value="GLYCOSYL TRANSFERASE"/>
    <property type="match status" value="1"/>
</dbReference>
<evidence type="ECO:0000256" key="13">
    <source>
        <dbReference type="ARBA" id="ARBA00045097"/>
    </source>
</evidence>
<dbReference type="InterPro" id="IPR007267">
    <property type="entry name" value="GtrA_DPMS_TM"/>
</dbReference>
<evidence type="ECO:0000256" key="14">
    <source>
        <dbReference type="SAM" id="MobiDB-lite"/>
    </source>
</evidence>
<comment type="pathway">
    <text evidence="3">Protein modification; protein glycosylation.</text>
</comment>
<comment type="subcellular location">
    <subcellularLocation>
        <location evidence="2">Endoplasmic reticulum membrane</location>
        <topology evidence="2">Single-pass membrane protein</topology>
    </subcellularLocation>
    <subcellularLocation>
        <location evidence="1">Membrane</location>
        <topology evidence="1">Multi-pass membrane protein</topology>
    </subcellularLocation>
</comment>
<evidence type="ECO:0000256" key="10">
    <source>
        <dbReference type="ARBA" id="ARBA00022968"/>
    </source>
</evidence>
<evidence type="ECO:0000313" key="18">
    <source>
        <dbReference type="EMBL" id="GAA2440384.1"/>
    </source>
</evidence>
<feature type="region of interest" description="Disordered" evidence="14">
    <location>
        <begin position="412"/>
        <end position="437"/>
    </location>
</feature>
<evidence type="ECO:0000256" key="1">
    <source>
        <dbReference type="ARBA" id="ARBA00004141"/>
    </source>
</evidence>
<evidence type="ECO:0000259" key="16">
    <source>
        <dbReference type="Pfam" id="PF00535"/>
    </source>
</evidence>
<evidence type="ECO:0000256" key="3">
    <source>
        <dbReference type="ARBA" id="ARBA00004922"/>
    </source>
</evidence>
<keyword evidence="9" id="KW-0256">Endoplasmic reticulum</keyword>
<dbReference type="SUPFAM" id="SSF53448">
    <property type="entry name" value="Nucleotide-diphospho-sugar transferases"/>
    <property type="match status" value="1"/>
</dbReference>